<comment type="similarity">
    <text evidence="2">Belongs to the 5'-nucleotidase family.</text>
</comment>
<dbReference type="Gene3D" id="3.60.21.10">
    <property type="match status" value="1"/>
</dbReference>
<feature type="domain" description="Calcineurin-like phosphoesterase" evidence="3">
    <location>
        <begin position="83"/>
        <end position="319"/>
    </location>
</feature>
<feature type="domain" description="5'-Nucleotidase C-terminal" evidence="4">
    <location>
        <begin position="430"/>
        <end position="599"/>
    </location>
</feature>
<dbReference type="SUPFAM" id="SSF56300">
    <property type="entry name" value="Metallo-dependent phosphatases"/>
    <property type="match status" value="1"/>
</dbReference>
<sequence length="660" mass="72687">MRLRIDDYNTAVLIDSACWQQQTRLSLPTVTLKQGVPNPLGHFQTLYLLQGDFIHVDNPPCLQITDNLPTPVCTLQPEQAHTLRIFHLNDLHHELRSTHQQQGDTRRFSQIVKYVNTARAMAGKTEDVLFISAGDDHIGNPFDELLGADTNSFQLSAAYHVYSAAGMDACAIGNHELDRGSALLAKAIEQDARFPVLSANLYGSCYLQAQHYHPAIIGVTKKGLRVGIIGLTTVVATRLGTADDPRFYAQDVLITLKKVLPVLAPHADVILLLSHVGYNGAVGGVVRHLLACGDVDIAQAATALLTHKPIILIGGHTHTLLNTDHLNSYHHQIPIVQAGAYGSHLGEVAITLQPRVTGIKPTITACLHSIKPHDDTARTQADYNPALYEQETDVDSVFEENIMRPLYAKLQDKLEEVIGYAGDLADLCTENIIQERYRGQLAIANFMNDAIVARSLHFPPRLDGSQQVDFAAFNASGVCQGIKPAHPITFDDWYKVMPFADLIVVVTMTGAQIRQLLISNAQRLVRPEQQVTKNDLVGYAVSYGFLHFSRQVRYQIVLGDTAADATAQAIYIQGKPIETVLEKNFHVAFGDFVALRGAGGEYWKGQTTKNHRPAIGFDVTALAKEETGLVYHNEIIKFIREYGVVDSLSGVVKDERLEII</sequence>
<evidence type="ECO:0000259" key="3">
    <source>
        <dbReference type="Pfam" id="PF00149"/>
    </source>
</evidence>
<reference evidence="6" key="1">
    <citation type="submission" date="2016-12" db="EMBL/GenBank/DDBJ databases">
        <title>Complete Genome Sequence of Beggiatoa leptomitiformis D-401.</title>
        <authorList>
            <person name="Fomenkov A."/>
            <person name="Vincze T."/>
            <person name="Grabovich M."/>
            <person name="Anton B.P."/>
            <person name="Dubinina G."/>
            <person name="Orlova M."/>
            <person name="Belousova E."/>
            <person name="Roberts R.J."/>
        </authorList>
    </citation>
    <scope>NUCLEOTIDE SEQUENCE [LARGE SCALE GENOMIC DNA]</scope>
    <source>
        <strain evidence="6">D-401</strain>
    </source>
</reference>
<keyword evidence="2" id="KW-0547">Nucleotide-binding</keyword>
<dbReference type="EMBL" id="CP018889">
    <property type="protein sequence ID" value="AUI69130.2"/>
    <property type="molecule type" value="Genomic_DNA"/>
</dbReference>
<dbReference type="GO" id="GO:0009166">
    <property type="term" value="P:nucleotide catabolic process"/>
    <property type="evidence" value="ECO:0007669"/>
    <property type="project" value="InterPro"/>
</dbReference>
<evidence type="ECO:0000259" key="4">
    <source>
        <dbReference type="Pfam" id="PF02872"/>
    </source>
</evidence>
<dbReference type="InterPro" id="IPR006179">
    <property type="entry name" value="5_nucleotidase/apyrase"/>
</dbReference>
<dbReference type="GO" id="GO:0000166">
    <property type="term" value="F:nucleotide binding"/>
    <property type="evidence" value="ECO:0007669"/>
    <property type="project" value="UniProtKB-KW"/>
</dbReference>
<keyword evidence="6" id="KW-1185">Reference proteome</keyword>
<dbReference type="InterPro" id="IPR036907">
    <property type="entry name" value="5'-Nucleotdase_C_sf"/>
</dbReference>
<dbReference type="GO" id="GO:0008253">
    <property type="term" value="F:5'-nucleotidase activity"/>
    <property type="evidence" value="ECO:0007669"/>
    <property type="project" value="TreeGrafter"/>
</dbReference>
<dbReference type="InterPro" id="IPR008334">
    <property type="entry name" value="5'-Nucleotdase_C"/>
</dbReference>
<proteinExistence type="inferred from homology"/>
<keyword evidence="2" id="KW-0378">Hydrolase</keyword>
<dbReference type="Gene3D" id="3.90.780.10">
    <property type="entry name" value="5'-Nucleotidase, C-terminal domain"/>
    <property type="match status" value="1"/>
</dbReference>
<dbReference type="PRINTS" id="PR01607">
    <property type="entry name" value="APYRASEFAMLY"/>
</dbReference>
<dbReference type="GO" id="GO:0030288">
    <property type="term" value="C:outer membrane-bounded periplasmic space"/>
    <property type="evidence" value="ECO:0007669"/>
    <property type="project" value="TreeGrafter"/>
</dbReference>
<gene>
    <name evidence="5" type="ORF">BLE401_10760</name>
</gene>
<protein>
    <submittedName>
        <fullName evidence="5">Bifunctional metallophosphatase/5'-nucleotidase</fullName>
    </submittedName>
</protein>
<dbReference type="SUPFAM" id="SSF55816">
    <property type="entry name" value="5'-nucleotidase (syn. UDP-sugar hydrolase), C-terminal domain"/>
    <property type="match status" value="1"/>
</dbReference>
<dbReference type="InterPro" id="IPR004843">
    <property type="entry name" value="Calcineurin-like_PHP"/>
</dbReference>
<organism evidence="5 6">
    <name type="scientific">Beggiatoa leptomitoformis</name>
    <dbReference type="NCBI Taxonomy" id="288004"/>
    <lineage>
        <taxon>Bacteria</taxon>
        <taxon>Pseudomonadati</taxon>
        <taxon>Pseudomonadota</taxon>
        <taxon>Gammaproteobacteria</taxon>
        <taxon>Thiotrichales</taxon>
        <taxon>Thiotrichaceae</taxon>
        <taxon>Beggiatoa</taxon>
    </lineage>
</organism>
<dbReference type="PANTHER" id="PTHR11575">
    <property type="entry name" value="5'-NUCLEOTIDASE-RELATED"/>
    <property type="match status" value="1"/>
</dbReference>
<dbReference type="PANTHER" id="PTHR11575:SF24">
    <property type="entry name" value="5'-NUCLEOTIDASE"/>
    <property type="match status" value="1"/>
</dbReference>
<dbReference type="AlphaFoldDB" id="A0A2N9YF80"/>
<dbReference type="GO" id="GO:0008768">
    <property type="term" value="F:UDP-sugar diphosphatase activity"/>
    <property type="evidence" value="ECO:0007669"/>
    <property type="project" value="TreeGrafter"/>
</dbReference>
<name>A0A2N9YF80_9GAMM</name>
<dbReference type="Pfam" id="PF02872">
    <property type="entry name" value="5_nucleotid_C"/>
    <property type="match status" value="1"/>
</dbReference>
<evidence type="ECO:0000256" key="1">
    <source>
        <dbReference type="ARBA" id="ARBA00022729"/>
    </source>
</evidence>
<evidence type="ECO:0000313" key="6">
    <source>
        <dbReference type="Proteomes" id="UP000234271"/>
    </source>
</evidence>
<dbReference type="InterPro" id="IPR029052">
    <property type="entry name" value="Metallo-depent_PP-like"/>
</dbReference>
<accession>A0A2N9YF80</accession>
<dbReference type="Pfam" id="PF00149">
    <property type="entry name" value="Metallophos"/>
    <property type="match status" value="1"/>
</dbReference>
<keyword evidence="1" id="KW-0732">Signal</keyword>
<dbReference type="Proteomes" id="UP000234271">
    <property type="component" value="Chromosome"/>
</dbReference>
<evidence type="ECO:0000313" key="5">
    <source>
        <dbReference type="EMBL" id="AUI69130.2"/>
    </source>
</evidence>
<evidence type="ECO:0000256" key="2">
    <source>
        <dbReference type="RuleBase" id="RU362119"/>
    </source>
</evidence>